<organism evidence="1">
    <name type="scientific">Arion vulgaris</name>
    <dbReference type="NCBI Taxonomy" id="1028688"/>
    <lineage>
        <taxon>Eukaryota</taxon>
        <taxon>Metazoa</taxon>
        <taxon>Spiralia</taxon>
        <taxon>Lophotrochozoa</taxon>
        <taxon>Mollusca</taxon>
        <taxon>Gastropoda</taxon>
        <taxon>Heterobranchia</taxon>
        <taxon>Euthyneura</taxon>
        <taxon>Panpulmonata</taxon>
        <taxon>Eupulmonata</taxon>
        <taxon>Stylommatophora</taxon>
        <taxon>Helicina</taxon>
        <taxon>Arionoidea</taxon>
        <taxon>Arionidae</taxon>
        <taxon>Arion</taxon>
    </lineage>
</organism>
<evidence type="ECO:0000313" key="1">
    <source>
        <dbReference type="EMBL" id="CEK91259.1"/>
    </source>
</evidence>
<reference evidence="1" key="1">
    <citation type="submission" date="2014-12" db="EMBL/GenBank/DDBJ databases">
        <title>Insight into the proteome of Arion vulgaris.</title>
        <authorList>
            <person name="Aradska J."/>
            <person name="Bulat T."/>
            <person name="Smidak R."/>
            <person name="Sarate P."/>
            <person name="Gangsoo J."/>
            <person name="Sialana F."/>
            <person name="Bilban M."/>
            <person name="Lubec G."/>
        </authorList>
    </citation>
    <scope>NUCLEOTIDE SEQUENCE</scope>
    <source>
        <tissue evidence="1">Skin</tissue>
    </source>
</reference>
<accession>A0A0B7BD66</accession>
<protein>
    <submittedName>
        <fullName evidence="1">Uncharacterized protein</fullName>
    </submittedName>
</protein>
<dbReference type="EMBL" id="HACG01044394">
    <property type="protein sequence ID" value="CEK91259.1"/>
    <property type="molecule type" value="Transcribed_RNA"/>
</dbReference>
<sequence length="74" mass="8559">MKYSIGKSNILVSYKRHITLIKAMLEESIEDDGQEEDSYTNGRVYQEIGRQSSVSVVRKREEKSVHRILKLCKG</sequence>
<proteinExistence type="predicted"/>
<name>A0A0B7BD66_9EUPU</name>
<dbReference type="AlphaFoldDB" id="A0A0B7BD66"/>
<gene>
    <name evidence="1" type="primary">ORF181820</name>
</gene>